<feature type="domain" description="N-acetyltransferase" evidence="3">
    <location>
        <begin position="3"/>
        <end position="158"/>
    </location>
</feature>
<dbReference type="AlphaFoldDB" id="A0AAJ1BWX4"/>
<dbReference type="Pfam" id="PF00583">
    <property type="entry name" value="Acetyltransf_1"/>
    <property type="match status" value="1"/>
</dbReference>
<evidence type="ECO:0000313" key="4">
    <source>
        <dbReference type="EMBL" id="MCO5957760.1"/>
    </source>
</evidence>
<evidence type="ECO:0000313" key="5">
    <source>
        <dbReference type="Proteomes" id="UP001155380"/>
    </source>
</evidence>
<dbReference type="GO" id="GO:0016747">
    <property type="term" value="F:acyltransferase activity, transferring groups other than amino-acyl groups"/>
    <property type="evidence" value="ECO:0007669"/>
    <property type="project" value="InterPro"/>
</dbReference>
<dbReference type="RefSeq" id="WP_250914198.1">
    <property type="nucleotide sequence ID" value="NZ_JAMXLX010000004.1"/>
</dbReference>
<dbReference type="SUPFAM" id="SSF55729">
    <property type="entry name" value="Acyl-CoA N-acyltransferases (Nat)"/>
    <property type="match status" value="1"/>
</dbReference>
<evidence type="ECO:0000256" key="2">
    <source>
        <dbReference type="ARBA" id="ARBA00023315"/>
    </source>
</evidence>
<accession>A0AAJ1BWX4</accession>
<dbReference type="CDD" id="cd04301">
    <property type="entry name" value="NAT_SF"/>
    <property type="match status" value="1"/>
</dbReference>
<dbReference type="EMBL" id="JAMXLX010000004">
    <property type="protein sequence ID" value="MCO5957760.1"/>
    <property type="molecule type" value="Genomic_DNA"/>
</dbReference>
<evidence type="ECO:0000256" key="1">
    <source>
        <dbReference type="ARBA" id="ARBA00022679"/>
    </source>
</evidence>
<dbReference type="PANTHER" id="PTHR43877">
    <property type="entry name" value="AMINOALKYLPHOSPHONATE N-ACETYLTRANSFERASE-RELATED-RELATED"/>
    <property type="match status" value="1"/>
</dbReference>
<keyword evidence="1" id="KW-0808">Transferase</keyword>
<protein>
    <submittedName>
        <fullName evidence="4">GNAT family N-acetyltransferase</fullName>
    </submittedName>
</protein>
<dbReference type="InterPro" id="IPR000182">
    <property type="entry name" value="GNAT_dom"/>
</dbReference>
<gene>
    <name evidence="4" type="ORF">NBH21_13350</name>
</gene>
<reference evidence="4" key="1">
    <citation type="submission" date="2022-06" db="EMBL/GenBank/DDBJ databases">
        <authorList>
            <person name="Sun Q."/>
        </authorList>
    </citation>
    <scope>NUCLEOTIDE SEQUENCE</scope>
    <source>
        <strain evidence="4">S101</strain>
    </source>
</reference>
<evidence type="ECO:0000259" key="3">
    <source>
        <dbReference type="PROSITE" id="PS51186"/>
    </source>
</evidence>
<keyword evidence="2" id="KW-0012">Acyltransferase</keyword>
<name>A0AAJ1BWX4_9HYPH</name>
<dbReference type="InterPro" id="IPR050832">
    <property type="entry name" value="Bact_Acetyltransf"/>
</dbReference>
<dbReference type="PANTHER" id="PTHR43877:SF2">
    <property type="entry name" value="AMINOALKYLPHOSPHONATE N-ACETYLTRANSFERASE-RELATED"/>
    <property type="match status" value="1"/>
</dbReference>
<organism evidence="4 5">
    <name type="scientific">Ciceribacter sichuanensis</name>
    <dbReference type="NCBI Taxonomy" id="2949647"/>
    <lineage>
        <taxon>Bacteria</taxon>
        <taxon>Pseudomonadati</taxon>
        <taxon>Pseudomonadota</taxon>
        <taxon>Alphaproteobacteria</taxon>
        <taxon>Hyphomicrobiales</taxon>
        <taxon>Rhizobiaceae</taxon>
        <taxon>Ciceribacter</taxon>
    </lineage>
</organism>
<dbReference type="PROSITE" id="PS51186">
    <property type="entry name" value="GNAT"/>
    <property type="match status" value="1"/>
</dbReference>
<dbReference type="Proteomes" id="UP001155380">
    <property type="component" value="Unassembled WGS sequence"/>
</dbReference>
<proteinExistence type="predicted"/>
<dbReference type="InterPro" id="IPR016181">
    <property type="entry name" value="Acyl_CoA_acyltransferase"/>
</dbReference>
<dbReference type="Gene3D" id="3.40.630.30">
    <property type="match status" value="1"/>
</dbReference>
<comment type="caution">
    <text evidence="4">The sequence shown here is derived from an EMBL/GenBank/DDBJ whole genome shotgun (WGS) entry which is preliminary data.</text>
</comment>
<sequence length="160" mass="17787">MTIELSRLDDDFQRYDDLLDLILRAFANMDGVIDPPSSAHRLTPDLLRRKAQEEIGVAASEDGRLVACAFFRPEPASLYIGKLAVLPEAQGKGIGRQLLAEAETIAGTLGLPDLRLETRIELVDNHRHFAAWGFRKTAENSHAGYQRITSIEMRKTLTSA</sequence>